<dbReference type="PANTHER" id="PTHR35010">
    <property type="entry name" value="BLL4672 PROTEIN-RELATED"/>
    <property type="match status" value="1"/>
</dbReference>
<dbReference type="PANTHER" id="PTHR35010:SF2">
    <property type="entry name" value="BLL4672 PROTEIN"/>
    <property type="match status" value="1"/>
</dbReference>
<dbReference type="Gene3D" id="1.10.260.40">
    <property type="entry name" value="lambda repressor-like DNA-binding domains"/>
    <property type="match status" value="1"/>
</dbReference>
<protein>
    <submittedName>
        <fullName evidence="2">Transcriptional regulator</fullName>
    </submittedName>
</protein>
<dbReference type="EMBL" id="CAJQUM010000001">
    <property type="protein sequence ID" value="CAG4884407.1"/>
    <property type="molecule type" value="Genomic_DNA"/>
</dbReference>
<dbReference type="GO" id="GO:0003677">
    <property type="term" value="F:DNA binding"/>
    <property type="evidence" value="ECO:0007669"/>
    <property type="project" value="InterPro"/>
</dbReference>
<reference evidence="2" key="1">
    <citation type="submission" date="2021-04" db="EMBL/GenBank/DDBJ databases">
        <authorList>
            <person name="Hornung B."/>
        </authorList>
    </citation>
    <scope>NUCLEOTIDE SEQUENCE</scope>
    <source>
        <strain evidence="2">G5G6</strain>
    </source>
</reference>
<gene>
    <name evidence="2" type="ORF">GTOL_12290</name>
</gene>
<dbReference type="AlphaFoldDB" id="A0A916J4G0"/>
<feature type="domain" description="HTH cro/C1-type" evidence="1">
    <location>
        <begin position="11"/>
        <end position="83"/>
    </location>
</feature>
<proteinExistence type="predicted"/>
<sequence>MNTRRQELGAFLQAMRKRSAPEAFGFATGSRRRTQGLRREEAAQLAGISPTWYTWIEQGREVKVSPEVLDRLAQSLRLTGTERAYLFEMAGRRDPHAAVPEADGAPETLADLLADITIPAYLMGRYWDILAWNRQAAELFAGWLDQPQAVGSAPPNMLRFVFLQPHARHFVVDWETRARRITAEFRADCRSRFEEPALQRLVEELKQASPEFSRFWKQHDVLERQGGERSFHHPRRGLVAYRQITLRPVEQEHLKLVVLSPAQVR</sequence>
<dbReference type="InterPro" id="IPR001387">
    <property type="entry name" value="Cro/C1-type_HTH"/>
</dbReference>
<comment type="caution">
    <text evidence="2">The sequence shown here is derived from an EMBL/GenBank/DDBJ whole genome shotgun (WGS) entry which is preliminary data.</text>
</comment>
<dbReference type="SMART" id="SM00530">
    <property type="entry name" value="HTH_XRE"/>
    <property type="match status" value="1"/>
</dbReference>
<dbReference type="InterPro" id="IPR041413">
    <property type="entry name" value="MLTR_LBD"/>
</dbReference>
<evidence type="ECO:0000259" key="1">
    <source>
        <dbReference type="SMART" id="SM00530"/>
    </source>
</evidence>
<dbReference type="Pfam" id="PF13560">
    <property type="entry name" value="HTH_31"/>
    <property type="match status" value="1"/>
</dbReference>
<dbReference type="Pfam" id="PF17765">
    <property type="entry name" value="MLTR_LBD"/>
    <property type="match status" value="1"/>
</dbReference>
<dbReference type="Proteomes" id="UP000742786">
    <property type="component" value="Unassembled WGS sequence"/>
</dbReference>
<dbReference type="InterPro" id="IPR010982">
    <property type="entry name" value="Lambda_DNA-bd_dom_sf"/>
</dbReference>
<keyword evidence="3" id="KW-1185">Reference proteome</keyword>
<dbReference type="CDD" id="cd00093">
    <property type="entry name" value="HTH_XRE"/>
    <property type="match status" value="1"/>
</dbReference>
<evidence type="ECO:0000313" key="3">
    <source>
        <dbReference type="Proteomes" id="UP000742786"/>
    </source>
</evidence>
<organism evidence="2 3">
    <name type="scientific">Georgfuchsia toluolica</name>
    <dbReference type="NCBI Taxonomy" id="424218"/>
    <lineage>
        <taxon>Bacteria</taxon>
        <taxon>Pseudomonadati</taxon>
        <taxon>Pseudomonadota</taxon>
        <taxon>Betaproteobacteria</taxon>
        <taxon>Nitrosomonadales</taxon>
        <taxon>Sterolibacteriaceae</taxon>
        <taxon>Georgfuchsia</taxon>
    </lineage>
</organism>
<dbReference type="RefSeq" id="WP_220636263.1">
    <property type="nucleotide sequence ID" value="NZ_CAJQUM010000001.1"/>
</dbReference>
<dbReference type="SUPFAM" id="SSF47413">
    <property type="entry name" value="lambda repressor-like DNA-binding domains"/>
    <property type="match status" value="1"/>
</dbReference>
<dbReference type="Gene3D" id="3.30.450.180">
    <property type="match status" value="1"/>
</dbReference>
<name>A0A916J4G0_9PROT</name>
<accession>A0A916J4G0</accession>
<evidence type="ECO:0000313" key="2">
    <source>
        <dbReference type="EMBL" id="CAG4884407.1"/>
    </source>
</evidence>